<dbReference type="PANTHER" id="PTHR14215">
    <property type="entry name" value="PROTEIN OF UNKNOWN FUNCTION DUF729"/>
    <property type="match status" value="1"/>
</dbReference>
<evidence type="ECO:0000256" key="5">
    <source>
        <dbReference type="ARBA" id="ARBA00023136"/>
    </source>
</evidence>
<dbReference type="AlphaFoldDB" id="A0A7J6APE8"/>
<dbReference type="Proteomes" id="UP000593565">
    <property type="component" value="Unassembled WGS sequence"/>
</dbReference>
<keyword evidence="4 7" id="KW-0496">Mitochondrion</keyword>
<dbReference type="GO" id="GO:0005741">
    <property type="term" value="C:mitochondrial outer membrane"/>
    <property type="evidence" value="ECO:0007669"/>
    <property type="project" value="UniProtKB-SubCell"/>
</dbReference>
<reference evidence="8 9" key="1">
    <citation type="submission" date="2020-02" db="EMBL/GenBank/DDBJ databases">
        <title>A chromosome-scale genome assembly of the black bullhead catfish (Ameiurus melas).</title>
        <authorList>
            <person name="Wen M."/>
            <person name="Zham M."/>
            <person name="Cabau C."/>
            <person name="Klopp C."/>
            <person name="Donnadieu C."/>
            <person name="Roques C."/>
            <person name="Bouchez O."/>
            <person name="Lampietro C."/>
            <person name="Jouanno E."/>
            <person name="Herpin A."/>
            <person name="Louis A."/>
            <person name="Berthelot C."/>
            <person name="Parey E."/>
            <person name="Roest-Crollius H."/>
            <person name="Braasch I."/>
            <person name="Postlethwait J."/>
            <person name="Robinson-Rechavi M."/>
            <person name="Echchiki A."/>
            <person name="Begum T."/>
            <person name="Montfort J."/>
            <person name="Schartl M."/>
            <person name="Bobe J."/>
            <person name="Guiguen Y."/>
        </authorList>
    </citation>
    <scope>NUCLEOTIDE SEQUENCE [LARGE SCALE GENOMIC DNA]</scope>
    <source>
        <strain evidence="8">M_S1</strain>
        <tissue evidence="8">Blood</tissue>
    </source>
</reference>
<evidence type="ECO:0000256" key="1">
    <source>
        <dbReference type="ARBA" id="ARBA00004570"/>
    </source>
</evidence>
<comment type="function">
    <text evidence="6">Mitochondrial protein required for adaptation of miochondrial dynamics to metabolic changes. Regulates mitochondrial morphology at steady state and mediates AMPK-dependent stress-induced mitochondrial fragmentation via the control of OPA1 levels.</text>
</comment>
<evidence type="ECO:0000256" key="6">
    <source>
        <dbReference type="ARBA" id="ARBA00044937"/>
    </source>
</evidence>
<proteinExistence type="inferred from homology"/>
<keyword evidence="5" id="KW-0472">Membrane</keyword>
<accession>A0A7J6APE8</accession>
<comment type="function">
    <text evidence="7">Plays a role in mitochondrial aerobic respiration. Regulates mitochondrial organization and fission.</text>
</comment>
<evidence type="ECO:0000256" key="7">
    <source>
        <dbReference type="RuleBase" id="RU369053"/>
    </source>
</evidence>
<evidence type="ECO:0000256" key="2">
    <source>
        <dbReference type="ARBA" id="ARBA00005807"/>
    </source>
</evidence>
<evidence type="ECO:0000256" key="3">
    <source>
        <dbReference type="ARBA" id="ARBA00022787"/>
    </source>
</evidence>
<comment type="caution">
    <text evidence="8">The sequence shown here is derived from an EMBL/GenBank/DDBJ whole genome shotgun (WGS) entry which is preliminary data.</text>
</comment>
<dbReference type="GO" id="GO:0000266">
    <property type="term" value="P:mitochondrial fission"/>
    <property type="evidence" value="ECO:0007669"/>
    <property type="project" value="UniProtKB-UniRule"/>
</dbReference>
<dbReference type="EMBL" id="JAAGNN010000010">
    <property type="protein sequence ID" value="KAF4084436.1"/>
    <property type="molecule type" value="Genomic_DNA"/>
</dbReference>
<name>A0A7J6APE8_AMEME</name>
<evidence type="ECO:0000256" key="4">
    <source>
        <dbReference type="ARBA" id="ARBA00023128"/>
    </source>
</evidence>
<sequence length="103" mass="11571">MDTGAEVIPIWQNKPHGATRSVVRRIGSTLPLKPCPRACFQRKMAARSDSPNGGRDHTIVAVFERNRILSPTVGQVMCWWKVGAVHVPRHNERTVLVMSLVWC</sequence>
<gene>
    <name evidence="8" type="ORF">AMELA_G00128660</name>
</gene>
<dbReference type="InterPro" id="IPR007972">
    <property type="entry name" value="Mtfr1"/>
</dbReference>
<keyword evidence="3" id="KW-1000">Mitochondrion outer membrane</keyword>
<evidence type="ECO:0000313" key="8">
    <source>
        <dbReference type="EMBL" id="KAF4084436.1"/>
    </source>
</evidence>
<evidence type="ECO:0000313" key="9">
    <source>
        <dbReference type="Proteomes" id="UP000593565"/>
    </source>
</evidence>
<comment type="similarity">
    <text evidence="2 7">Belongs to the MTFR1 family.</text>
</comment>
<organism evidence="8 9">
    <name type="scientific">Ameiurus melas</name>
    <name type="common">Black bullhead</name>
    <name type="synonym">Silurus melas</name>
    <dbReference type="NCBI Taxonomy" id="219545"/>
    <lineage>
        <taxon>Eukaryota</taxon>
        <taxon>Metazoa</taxon>
        <taxon>Chordata</taxon>
        <taxon>Craniata</taxon>
        <taxon>Vertebrata</taxon>
        <taxon>Euteleostomi</taxon>
        <taxon>Actinopterygii</taxon>
        <taxon>Neopterygii</taxon>
        <taxon>Teleostei</taxon>
        <taxon>Ostariophysi</taxon>
        <taxon>Siluriformes</taxon>
        <taxon>Ictaluridae</taxon>
        <taxon>Ameiurus</taxon>
    </lineage>
</organism>
<protein>
    <recommendedName>
        <fullName evidence="7">Mitochondrial fission regulator</fullName>
    </recommendedName>
</protein>
<dbReference type="PANTHER" id="PTHR14215:SF3">
    <property type="entry name" value="MITOCHONDRIAL FISSION REGULATOR 1-LIKE"/>
    <property type="match status" value="1"/>
</dbReference>
<keyword evidence="9" id="KW-1185">Reference proteome</keyword>
<dbReference type="Pfam" id="PF05308">
    <property type="entry name" value="Mito_fiss_reg"/>
    <property type="match status" value="1"/>
</dbReference>
<comment type="subcellular location">
    <subcellularLocation>
        <location evidence="1">Mitochondrion outer membrane</location>
        <topology evidence="1">Peripheral membrane protein</topology>
        <orientation evidence="1">Cytoplasmic side</orientation>
    </subcellularLocation>
</comment>
<dbReference type="GO" id="GO:0009060">
    <property type="term" value="P:aerobic respiration"/>
    <property type="evidence" value="ECO:0007669"/>
    <property type="project" value="UniProtKB-UniRule"/>
</dbReference>